<gene>
    <name evidence="1" type="ordered locus">AALP_Aa5g110200</name>
</gene>
<keyword evidence="2" id="KW-1185">Reference proteome</keyword>
<name>A0A087GWC3_ARAAL</name>
<protein>
    <submittedName>
        <fullName evidence="1">Uncharacterized protein</fullName>
    </submittedName>
</protein>
<reference evidence="2" key="1">
    <citation type="journal article" date="2015" name="Nat. Plants">
        <title>Genome expansion of Arabis alpina linked with retrotransposition and reduced symmetric DNA methylation.</title>
        <authorList>
            <person name="Willing E.M."/>
            <person name="Rawat V."/>
            <person name="Mandakova T."/>
            <person name="Maumus F."/>
            <person name="James G.V."/>
            <person name="Nordstroem K.J."/>
            <person name="Becker C."/>
            <person name="Warthmann N."/>
            <person name="Chica C."/>
            <person name="Szarzynska B."/>
            <person name="Zytnicki M."/>
            <person name="Albani M.C."/>
            <person name="Kiefer C."/>
            <person name="Bergonzi S."/>
            <person name="Castaings L."/>
            <person name="Mateos J.L."/>
            <person name="Berns M.C."/>
            <person name="Bujdoso N."/>
            <person name="Piofczyk T."/>
            <person name="de Lorenzo L."/>
            <person name="Barrero-Sicilia C."/>
            <person name="Mateos I."/>
            <person name="Piednoel M."/>
            <person name="Hagmann J."/>
            <person name="Chen-Min-Tao R."/>
            <person name="Iglesias-Fernandez R."/>
            <person name="Schuster S.C."/>
            <person name="Alonso-Blanco C."/>
            <person name="Roudier F."/>
            <person name="Carbonero P."/>
            <person name="Paz-Ares J."/>
            <person name="Davis S.J."/>
            <person name="Pecinka A."/>
            <person name="Quesneville H."/>
            <person name="Colot V."/>
            <person name="Lysak M.A."/>
            <person name="Weigel D."/>
            <person name="Coupland G."/>
            <person name="Schneeberger K."/>
        </authorList>
    </citation>
    <scope>NUCLEOTIDE SEQUENCE [LARGE SCALE GENOMIC DNA]</scope>
    <source>
        <strain evidence="2">cv. Pajares</strain>
    </source>
</reference>
<proteinExistence type="predicted"/>
<sequence length="40" mass="4835">MLSLAKSRRSIVIKFGSHHVWSDDQRLLKRRHRPLVLFFC</sequence>
<organism evidence="1 2">
    <name type="scientific">Arabis alpina</name>
    <name type="common">Alpine rock-cress</name>
    <dbReference type="NCBI Taxonomy" id="50452"/>
    <lineage>
        <taxon>Eukaryota</taxon>
        <taxon>Viridiplantae</taxon>
        <taxon>Streptophyta</taxon>
        <taxon>Embryophyta</taxon>
        <taxon>Tracheophyta</taxon>
        <taxon>Spermatophyta</taxon>
        <taxon>Magnoliopsida</taxon>
        <taxon>eudicotyledons</taxon>
        <taxon>Gunneridae</taxon>
        <taxon>Pentapetalae</taxon>
        <taxon>rosids</taxon>
        <taxon>malvids</taxon>
        <taxon>Brassicales</taxon>
        <taxon>Brassicaceae</taxon>
        <taxon>Arabideae</taxon>
        <taxon>Arabis</taxon>
    </lineage>
</organism>
<evidence type="ECO:0000313" key="2">
    <source>
        <dbReference type="Proteomes" id="UP000029120"/>
    </source>
</evidence>
<dbReference type="EMBL" id="CM002873">
    <property type="protein sequence ID" value="KFK34175.1"/>
    <property type="molecule type" value="Genomic_DNA"/>
</dbReference>
<dbReference type="AlphaFoldDB" id="A0A087GWC3"/>
<dbReference type="Gramene" id="KFK34175">
    <property type="protein sequence ID" value="KFK34175"/>
    <property type="gene ID" value="AALP_AA5G110200"/>
</dbReference>
<accession>A0A087GWC3</accession>
<evidence type="ECO:0000313" key="1">
    <source>
        <dbReference type="EMBL" id="KFK34175.1"/>
    </source>
</evidence>
<dbReference type="Proteomes" id="UP000029120">
    <property type="component" value="Chromosome 5"/>
</dbReference>